<dbReference type="Gene3D" id="1.10.10.10">
    <property type="entry name" value="Winged helix-like DNA-binding domain superfamily/Winged helix DNA-binding domain"/>
    <property type="match status" value="1"/>
</dbReference>
<dbReference type="AlphaFoldDB" id="S3ZT55"/>
<dbReference type="InterPro" id="IPR016032">
    <property type="entry name" value="Sig_transdc_resp-reg_C-effctor"/>
</dbReference>
<protein>
    <recommendedName>
        <fullName evidence="1">HTH luxR-type domain-containing protein</fullName>
    </recommendedName>
</protein>
<sequence length="302" mass="32533">MVTEHGSHEAVLLCEAGRDAYLRALQEGGLRLADAERVTCLFDLGLLYPDAEDSTLLRPTAPSVALPQLLHRVKEHIAHASGVTILRGLDRIQLAMGRAGAGASEELLVIQPGIRPGGTRPTAQLAVALPLAQGVLDRGGRMRTLCRRTARHSQPAPAHCEPLDGDVEVRTLDELPGRLILFDRATAFVPAGKSRDDVALELRQPAVIDYLVAIFEILWRLATPLFPPAEPLPTGNGITARQRSIAALLTEGLTDTEIAARLSMNVRTARVHIAKLSAVLDSHSRAQLGYLIGKSGILDEPR</sequence>
<dbReference type="PRINTS" id="PR00038">
    <property type="entry name" value="HTHLUXR"/>
</dbReference>
<dbReference type="GO" id="GO:0006355">
    <property type="term" value="P:regulation of DNA-templated transcription"/>
    <property type="evidence" value="ECO:0007669"/>
    <property type="project" value="InterPro"/>
</dbReference>
<comment type="caution">
    <text evidence="2">The sequence shown here is derived from an EMBL/GenBank/DDBJ whole genome shotgun (WGS) entry which is preliminary data.</text>
</comment>
<reference evidence="2 3" key="1">
    <citation type="submission" date="2013-02" db="EMBL/GenBank/DDBJ databases">
        <title>Draft Genome Sequence of Streptomyces aurantiacus, Which Produces Setomimycin.</title>
        <authorList>
            <person name="Gruening B.A."/>
            <person name="Praeg A."/>
            <person name="Erxleben A."/>
            <person name="Guenther S."/>
            <person name="Mueller M."/>
        </authorList>
    </citation>
    <scope>NUCLEOTIDE SEQUENCE [LARGE SCALE GENOMIC DNA]</scope>
    <source>
        <strain evidence="2 3">JA 4570</strain>
    </source>
</reference>
<organism evidence="2 3">
    <name type="scientific">Streptomyces aurantiacus JA 4570</name>
    <dbReference type="NCBI Taxonomy" id="1286094"/>
    <lineage>
        <taxon>Bacteria</taxon>
        <taxon>Bacillati</taxon>
        <taxon>Actinomycetota</taxon>
        <taxon>Actinomycetes</taxon>
        <taxon>Kitasatosporales</taxon>
        <taxon>Streptomycetaceae</taxon>
        <taxon>Streptomyces</taxon>
        <taxon>Streptomyces aurantiacus group</taxon>
    </lineage>
</organism>
<evidence type="ECO:0000259" key="1">
    <source>
        <dbReference type="SMART" id="SM00421"/>
    </source>
</evidence>
<gene>
    <name evidence="2" type="ORF">STRAU_0623</name>
</gene>
<dbReference type="InterPro" id="IPR051797">
    <property type="entry name" value="TrmB-like"/>
</dbReference>
<dbReference type="PANTHER" id="PTHR34293:SF1">
    <property type="entry name" value="HTH-TYPE TRANSCRIPTIONAL REGULATOR TRMBL2"/>
    <property type="match status" value="1"/>
</dbReference>
<dbReference type="Pfam" id="PF00196">
    <property type="entry name" value="GerE"/>
    <property type="match status" value="1"/>
</dbReference>
<evidence type="ECO:0000313" key="2">
    <source>
        <dbReference type="EMBL" id="EPH46373.1"/>
    </source>
</evidence>
<dbReference type="InterPro" id="IPR036388">
    <property type="entry name" value="WH-like_DNA-bd_sf"/>
</dbReference>
<dbReference type="EMBL" id="AOPZ01000019">
    <property type="protein sequence ID" value="EPH46373.1"/>
    <property type="molecule type" value="Genomic_DNA"/>
</dbReference>
<dbReference type="CDD" id="cd06170">
    <property type="entry name" value="LuxR_C_like"/>
    <property type="match status" value="1"/>
</dbReference>
<proteinExistence type="predicted"/>
<dbReference type="SMART" id="SM00421">
    <property type="entry name" value="HTH_LUXR"/>
    <property type="match status" value="1"/>
</dbReference>
<keyword evidence="3" id="KW-1185">Reference proteome</keyword>
<dbReference type="PATRIC" id="fig|1286094.4.peg.609"/>
<feature type="domain" description="HTH luxR-type" evidence="1">
    <location>
        <begin position="235"/>
        <end position="292"/>
    </location>
</feature>
<dbReference type="RefSeq" id="WP_016638757.1">
    <property type="nucleotide sequence ID" value="NZ_AOPZ01000019.1"/>
</dbReference>
<dbReference type="SUPFAM" id="SSF46894">
    <property type="entry name" value="C-terminal effector domain of the bipartite response regulators"/>
    <property type="match status" value="1"/>
</dbReference>
<accession>S3ZT55</accession>
<evidence type="ECO:0000313" key="3">
    <source>
        <dbReference type="Proteomes" id="UP000014629"/>
    </source>
</evidence>
<name>S3ZT55_9ACTN</name>
<dbReference type="Proteomes" id="UP000014629">
    <property type="component" value="Unassembled WGS sequence"/>
</dbReference>
<dbReference type="PANTHER" id="PTHR34293">
    <property type="entry name" value="HTH-TYPE TRANSCRIPTIONAL REGULATOR TRMBL2"/>
    <property type="match status" value="1"/>
</dbReference>
<dbReference type="InterPro" id="IPR000792">
    <property type="entry name" value="Tscrpt_reg_LuxR_C"/>
</dbReference>
<dbReference type="GO" id="GO:0003677">
    <property type="term" value="F:DNA binding"/>
    <property type="evidence" value="ECO:0007669"/>
    <property type="project" value="InterPro"/>
</dbReference>